<name>A0A166HQ27_9MICO</name>
<evidence type="ECO:0000313" key="7">
    <source>
        <dbReference type="Proteomes" id="UP000076717"/>
    </source>
</evidence>
<evidence type="ECO:0000256" key="2">
    <source>
        <dbReference type="ARBA" id="ARBA00022692"/>
    </source>
</evidence>
<keyword evidence="2 5" id="KW-0812">Transmembrane</keyword>
<dbReference type="InterPro" id="IPR004776">
    <property type="entry name" value="Mem_transp_PIN-like"/>
</dbReference>
<feature type="transmembrane region" description="Helical" evidence="5">
    <location>
        <begin position="31"/>
        <end position="51"/>
    </location>
</feature>
<evidence type="ECO:0000256" key="1">
    <source>
        <dbReference type="ARBA" id="ARBA00004141"/>
    </source>
</evidence>
<feature type="transmembrane region" description="Helical" evidence="5">
    <location>
        <begin position="63"/>
        <end position="82"/>
    </location>
</feature>
<dbReference type="GO" id="GO:0016020">
    <property type="term" value="C:membrane"/>
    <property type="evidence" value="ECO:0007669"/>
    <property type="project" value="UniProtKB-SubCell"/>
</dbReference>
<keyword evidence="7" id="KW-1185">Reference proteome</keyword>
<comment type="subcellular location">
    <subcellularLocation>
        <location evidence="1">Membrane</location>
        <topology evidence="1">Multi-pass membrane protein</topology>
    </subcellularLocation>
</comment>
<evidence type="ECO:0000256" key="3">
    <source>
        <dbReference type="ARBA" id="ARBA00022989"/>
    </source>
</evidence>
<organism evidence="6 7">
    <name type="scientific">Rathayibacter tanaceti</name>
    <dbReference type="NCBI Taxonomy" id="1671680"/>
    <lineage>
        <taxon>Bacteria</taxon>
        <taxon>Bacillati</taxon>
        <taxon>Actinomycetota</taxon>
        <taxon>Actinomycetes</taxon>
        <taxon>Micrococcales</taxon>
        <taxon>Microbacteriaceae</taxon>
        <taxon>Rathayibacter</taxon>
    </lineage>
</organism>
<evidence type="ECO:0000313" key="6">
    <source>
        <dbReference type="EMBL" id="KZX20981.1"/>
    </source>
</evidence>
<evidence type="ECO:0000256" key="5">
    <source>
        <dbReference type="SAM" id="Phobius"/>
    </source>
</evidence>
<dbReference type="RefSeq" id="WP_330220149.1">
    <property type="nucleotide sequence ID" value="NZ_LIIN01000060.1"/>
</dbReference>
<gene>
    <name evidence="6" type="ORF">ACH61_01895</name>
</gene>
<dbReference type="AlphaFoldDB" id="A0A166HQ27"/>
<accession>A0A166HQ27</accession>
<feature type="transmembrane region" description="Helical" evidence="5">
    <location>
        <begin position="6"/>
        <end position="24"/>
    </location>
</feature>
<proteinExistence type="predicted"/>
<comment type="caution">
    <text evidence="6">The sequence shown here is derived from an EMBL/GenBank/DDBJ whole genome shotgun (WGS) entry which is preliminary data.</text>
</comment>
<reference evidence="6 7" key="1">
    <citation type="submission" date="2015-08" db="EMBL/GenBank/DDBJ databases">
        <title>Draft Genome Sequence of Rathayibacter sp. Strain VKM Ac-2596 Isolated from Leaf Gall Induced by Plant-Parasitic Nematodes.</title>
        <authorList>
            <person name="Vasilenko O.V."/>
            <person name="Starodumova I.P."/>
            <person name="Tarlachkov S.V."/>
            <person name="Dorofeeva L.V."/>
            <person name="Evtushenko L.I."/>
        </authorList>
    </citation>
    <scope>NUCLEOTIDE SEQUENCE [LARGE SCALE GENOMIC DNA]</scope>
    <source>
        <strain evidence="6 7">VKM Ac-2596</strain>
    </source>
</reference>
<keyword evidence="4 5" id="KW-0472">Membrane</keyword>
<sequence length="83" mass="8785">MIVASVLKSLVMPAVALLLGLFVFRLDSEHLFVVTVTAALPTAQNIFTFASRYDRGIAVARDTSLVTTVAAVPVLIVVSLLLG</sequence>
<protein>
    <submittedName>
        <fullName evidence="6">Membrane transport protein</fullName>
    </submittedName>
</protein>
<dbReference type="EMBL" id="LIIN01000060">
    <property type="protein sequence ID" value="KZX20981.1"/>
    <property type="molecule type" value="Genomic_DNA"/>
</dbReference>
<keyword evidence="3 5" id="KW-1133">Transmembrane helix</keyword>
<dbReference type="Pfam" id="PF03547">
    <property type="entry name" value="Mem_trans"/>
    <property type="match status" value="1"/>
</dbReference>
<evidence type="ECO:0000256" key="4">
    <source>
        <dbReference type="ARBA" id="ARBA00023136"/>
    </source>
</evidence>
<dbReference type="GO" id="GO:0055085">
    <property type="term" value="P:transmembrane transport"/>
    <property type="evidence" value="ECO:0007669"/>
    <property type="project" value="InterPro"/>
</dbReference>
<dbReference type="Proteomes" id="UP000076717">
    <property type="component" value="Unassembled WGS sequence"/>
</dbReference>